<evidence type="ECO:0000313" key="9">
    <source>
        <dbReference type="EMBL" id="ERJ12820.1"/>
    </source>
</evidence>
<dbReference type="OrthoDB" id="1185556at2"/>
<dbReference type="GO" id="GO:0003677">
    <property type="term" value="F:DNA binding"/>
    <property type="evidence" value="ECO:0007669"/>
    <property type="project" value="UniProtKB-KW"/>
</dbReference>
<keyword evidence="1 5" id="KW-0805">Transcription regulation</keyword>
<name>F7Q1A3_9MOLU</name>
<evidence type="ECO:0000256" key="1">
    <source>
        <dbReference type="ARBA" id="ARBA00023015"/>
    </source>
</evidence>
<dbReference type="eggNOG" id="COG1191">
    <property type="taxonomic scope" value="Bacteria"/>
</dbReference>
<feature type="region of interest" description="Disordered" evidence="6">
    <location>
        <begin position="1"/>
        <end position="27"/>
    </location>
</feature>
<dbReference type="AlphaFoldDB" id="F7Q1A3"/>
<evidence type="ECO:0000256" key="3">
    <source>
        <dbReference type="ARBA" id="ARBA00023125"/>
    </source>
</evidence>
<dbReference type="Gene3D" id="1.20.140.160">
    <property type="match status" value="1"/>
</dbReference>
<protein>
    <recommendedName>
        <fullName evidence="5">RNA polymerase sigma factor</fullName>
    </recommendedName>
</protein>
<evidence type="ECO:0000256" key="6">
    <source>
        <dbReference type="SAM" id="MobiDB-lite"/>
    </source>
</evidence>
<dbReference type="Pfam" id="PF04545">
    <property type="entry name" value="Sigma70_r4"/>
    <property type="match status" value="1"/>
</dbReference>
<evidence type="ECO:0000259" key="8">
    <source>
        <dbReference type="PROSITE" id="PS00716"/>
    </source>
</evidence>
<reference evidence="9 10" key="1">
    <citation type="journal article" date="2011" name="J. Bacteriol.">
        <title>Genome sequence of Haloplasma contractile, an unusual contractile bacterium from a deep-sea anoxic brine lake.</title>
        <authorList>
            <person name="Antunes A."/>
            <person name="Alam I."/>
            <person name="El Dorry H."/>
            <person name="Siam R."/>
            <person name="Robertson A."/>
            <person name="Bajic V.B."/>
            <person name="Stingl U."/>
        </authorList>
    </citation>
    <scope>NUCLEOTIDE SEQUENCE [LARGE SCALE GENOMIC DNA]</scope>
    <source>
        <strain evidence="9 10">SSD-17B</strain>
    </source>
</reference>
<feature type="compositionally biased region" description="Basic residues" evidence="6">
    <location>
        <begin position="13"/>
        <end position="24"/>
    </location>
</feature>
<dbReference type="SUPFAM" id="SSF88659">
    <property type="entry name" value="Sigma3 and sigma4 domains of RNA polymerase sigma factors"/>
    <property type="match status" value="1"/>
</dbReference>
<dbReference type="InterPro" id="IPR000943">
    <property type="entry name" value="RNA_pol_sigma70"/>
</dbReference>
<sequence>MSANKNHGELKKKQINKKKRVKKKTTTENNDYNRLVEANYKLVWSIVNKFSYLRDEKEDLFQSGCIGLVLAAKKFDRNYGTQFSTFAVPYILGEVRNYLRYKNQIKLSKKVLSNQRKINKVIEESDENLSIMDISNKLDMNYEDVILSYNSRNKVMSLEQTVVDDQTMLSYKNLDNKYDINIDQIYLRDYISKLPEVEKNLIYYRYYYGLTQNEVSKKLAISQSKVSRLEKQILQKLKEYYIAG</sequence>
<dbReference type="GO" id="GO:0016987">
    <property type="term" value="F:sigma factor activity"/>
    <property type="evidence" value="ECO:0007669"/>
    <property type="project" value="UniProtKB-KW"/>
</dbReference>
<evidence type="ECO:0000256" key="2">
    <source>
        <dbReference type="ARBA" id="ARBA00023082"/>
    </source>
</evidence>
<comment type="similarity">
    <text evidence="5">Belongs to the sigma-70 factor family.</text>
</comment>
<organism evidence="9 10">
    <name type="scientific">Haloplasma contractile SSD-17B</name>
    <dbReference type="NCBI Taxonomy" id="1033810"/>
    <lineage>
        <taxon>Bacteria</taxon>
        <taxon>Bacillati</taxon>
        <taxon>Mycoplasmatota</taxon>
        <taxon>Mollicutes</taxon>
        <taxon>Haloplasmatales</taxon>
        <taxon>Haloplasmataceae</taxon>
        <taxon>Haloplasma</taxon>
    </lineage>
</organism>
<dbReference type="EMBL" id="AFNU02000003">
    <property type="protein sequence ID" value="ERJ12820.1"/>
    <property type="molecule type" value="Genomic_DNA"/>
</dbReference>
<dbReference type="RefSeq" id="WP_008825769.1">
    <property type="nucleotide sequence ID" value="NZ_AFNU02000003.1"/>
</dbReference>
<dbReference type="PRINTS" id="PR00046">
    <property type="entry name" value="SIGMA70FCT"/>
</dbReference>
<feature type="domain" description="RNA polymerase sigma-70" evidence="7">
    <location>
        <begin position="59"/>
        <end position="72"/>
    </location>
</feature>
<dbReference type="PROSITE" id="PS00716">
    <property type="entry name" value="SIGMA70_2"/>
    <property type="match status" value="1"/>
</dbReference>
<dbReference type="GO" id="GO:0006352">
    <property type="term" value="P:DNA-templated transcription initiation"/>
    <property type="evidence" value="ECO:0007669"/>
    <property type="project" value="InterPro"/>
</dbReference>
<dbReference type="PANTHER" id="PTHR30385">
    <property type="entry name" value="SIGMA FACTOR F FLAGELLAR"/>
    <property type="match status" value="1"/>
</dbReference>
<dbReference type="InterPro" id="IPR014284">
    <property type="entry name" value="RNA_pol_sigma-70_dom"/>
</dbReference>
<dbReference type="Proteomes" id="UP000005707">
    <property type="component" value="Unassembled WGS sequence"/>
</dbReference>
<dbReference type="SUPFAM" id="SSF88946">
    <property type="entry name" value="Sigma2 domain of RNA polymerase sigma factors"/>
    <property type="match status" value="1"/>
</dbReference>
<dbReference type="InterPro" id="IPR013324">
    <property type="entry name" value="RNA_pol_sigma_r3/r4-like"/>
</dbReference>
<gene>
    <name evidence="9" type="primary">sigF</name>
    <name evidence="9" type="ORF">HLPCO_001160</name>
</gene>
<dbReference type="InterPro" id="IPR007630">
    <property type="entry name" value="RNA_pol_sigma70_r4"/>
</dbReference>
<keyword evidence="3 5" id="KW-0238">DNA-binding</keyword>
<dbReference type="Gene3D" id="1.20.120.1810">
    <property type="match status" value="1"/>
</dbReference>
<keyword evidence="2 5" id="KW-0731">Sigma factor</keyword>
<evidence type="ECO:0000259" key="7">
    <source>
        <dbReference type="PROSITE" id="PS00715"/>
    </source>
</evidence>
<dbReference type="InterPro" id="IPR013325">
    <property type="entry name" value="RNA_pol_sigma_r2"/>
</dbReference>
<dbReference type="CDD" id="cd06171">
    <property type="entry name" value="Sigma70_r4"/>
    <property type="match status" value="1"/>
</dbReference>
<reference evidence="9 10" key="2">
    <citation type="journal article" date="2013" name="PLoS ONE">
        <title>INDIGO - INtegrated Data Warehouse of MIcrobial GenOmes with Examples from the Red Sea Extremophiles.</title>
        <authorList>
            <person name="Alam I."/>
            <person name="Antunes A."/>
            <person name="Kamau A.A."/>
            <person name="Ba Alawi W."/>
            <person name="Kalkatawi M."/>
            <person name="Stingl U."/>
            <person name="Bajic V.B."/>
        </authorList>
    </citation>
    <scope>NUCLEOTIDE SEQUENCE [LARGE SCALE GENOMIC DNA]</scope>
    <source>
        <strain evidence="9 10">SSD-17B</strain>
    </source>
</reference>
<dbReference type="PANTHER" id="PTHR30385:SF4">
    <property type="entry name" value="RNA POLYMERASE SIGMA-E FACTOR"/>
    <property type="match status" value="1"/>
</dbReference>
<feature type="domain" description="RNA polymerase sigma-70" evidence="8">
    <location>
        <begin position="211"/>
        <end position="237"/>
    </location>
</feature>
<evidence type="ECO:0000256" key="4">
    <source>
        <dbReference type="ARBA" id="ARBA00023163"/>
    </source>
</evidence>
<dbReference type="PROSITE" id="PS00715">
    <property type="entry name" value="SIGMA70_1"/>
    <property type="match status" value="1"/>
</dbReference>
<accession>F7Q1A3</accession>
<proteinExistence type="inferred from homology"/>
<comment type="caution">
    <text evidence="9">The sequence shown here is derived from an EMBL/GenBank/DDBJ whole genome shotgun (WGS) entry which is preliminary data.</text>
</comment>
<evidence type="ECO:0000313" key="10">
    <source>
        <dbReference type="Proteomes" id="UP000005707"/>
    </source>
</evidence>
<keyword evidence="10" id="KW-1185">Reference proteome</keyword>
<dbReference type="STRING" id="1033810.HLPCO_001160"/>
<keyword evidence="4 5" id="KW-0804">Transcription</keyword>
<evidence type="ECO:0000256" key="5">
    <source>
        <dbReference type="RuleBase" id="RU362124"/>
    </source>
</evidence>
<dbReference type="InterPro" id="IPR007627">
    <property type="entry name" value="RNA_pol_sigma70_r2"/>
</dbReference>
<dbReference type="InParanoid" id="F7Q1A3"/>
<feature type="compositionally biased region" description="Basic and acidic residues" evidence="6">
    <location>
        <begin position="1"/>
        <end position="12"/>
    </location>
</feature>
<dbReference type="Pfam" id="PF04542">
    <property type="entry name" value="Sigma70_r2"/>
    <property type="match status" value="1"/>
</dbReference>
<dbReference type="NCBIfam" id="TIGR02937">
    <property type="entry name" value="sigma70-ECF"/>
    <property type="match status" value="1"/>
</dbReference>
<comment type="function">
    <text evidence="5">Sigma factors are initiation factors that promote the attachment of RNA polymerase to specific initiation sites and are then released.</text>
</comment>